<gene>
    <name evidence="3" type="ORF">Salat_2550000</name>
</gene>
<feature type="domain" description="CCHC-type" evidence="2">
    <location>
        <begin position="183"/>
        <end position="196"/>
    </location>
</feature>
<evidence type="ECO:0000259" key="2">
    <source>
        <dbReference type="PROSITE" id="PS50158"/>
    </source>
</evidence>
<reference evidence="3" key="1">
    <citation type="submission" date="2020-06" db="EMBL/GenBank/DDBJ databases">
        <authorList>
            <person name="Li T."/>
            <person name="Hu X."/>
            <person name="Zhang T."/>
            <person name="Song X."/>
            <person name="Zhang H."/>
            <person name="Dai N."/>
            <person name="Sheng W."/>
            <person name="Hou X."/>
            <person name="Wei L."/>
        </authorList>
    </citation>
    <scope>NUCLEOTIDE SEQUENCE</scope>
    <source>
        <strain evidence="3">3651</strain>
        <tissue evidence="3">Leaf</tissue>
    </source>
</reference>
<dbReference type="GO" id="GO:0003676">
    <property type="term" value="F:nucleic acid binding"/>
    <property type="evidence" value="ECO:0007669"/>
    <property type="project" value="InterPro"/>
</dbReference>
<dbReference type="PROSITE" id="PS50158">
    <property type="entry name" value="ZF_CCHC"/>
    <property type="match status" value="1"/>
</dbReference>
<comment type="caution">
    <text evidence="3">The sequence shown here is derived from an EMBL/GenBank/DDBJ whole genome shotgun (WGS) entry which is preliminary data.</text>
</comment>
<sequence length="348" mass="38016">MWPIADVSPSRKIQIEENLGVEIVGRVLSDNSVGEEMGDSTMENSADCEPNLSCSDHGVSSASLRLSGLGQDGSLICGKATDLPSIQGKGKKEDLRRVLDLRPWVFDKNLLILQTLSQSEDPLSVNLDWCPFFVHIHNLPYGQRTLEVNINVTLPLKQALRFCSESGEESVVRFSYKRLPNFCYLCGKLGHISRFCDLRFDAQFSDVGSHTPYRAWLRAAGPSRRLGVVPVAIRPTYVWNPSSQLQFPTGSRRGAQVFGGFSSVGGGMEKGSPDIGAATPSSPVISEQLGSVDGSFCKQRLETDTGTWQSSMDVGGFAVDLGYDIRLNQGTDKELLVDLSQAQPKLDL</sequence>
<accession>A0AAE2CCM0</accession>
<evidence type="ECO:0000256" key="1">
    <source>
        <dbReference type="PROSITE-ProRule" id="PRU00047"/>
    </source>
</evidence>
<reference evidence="3" key="2">
    <citation type="journal article" date="2024" name="Plant">
        <title>Genomic evolution and insights into agronomic trait innovations of Sesamum species.</title>
        <authorList>
            <person name="Miao H."/>
            <person name="Wang L."/>
            <person name="Qu L."/>
            <person name="Liu H."/>
            <person name="Sun Y."/>
            <person name="Le M."/>
            <person name="Wang Q."/>
            <person name="Wei S."/>
            <person name="Zheng Y."/>
            <person name="Lin W."/>
            <person name="Duan Y."/>
            <person name="Cao H."/>
            <person name="Xiong S."/>
            <person name="Wang X."/>
            <person name="Wei L."/>
            <person name="Li C."/>
            <person name="Ma Q."/>
            <person name="Ju M."/>
            <person name="Zhao R."/>
            <person name="Li G."/>
            <person name="Mu C."/>
            <person name="Tian Q."/>
            <person name="Mei H."/>
            <person name="Zhang T."/>
            <person name="Gao T."/>
            <person name="Zhang H."/>
        </authorList>
    </citation>
    <scope>NUCLEOTIDE SEQUENCE</scope>
    <source>
        <strain evidence="3">3651</strain>
    </source>
</reference>
<dbReference type="PANTHER" id="PTHR31286">
    <property type="entry name" value="GLYCINE-RICH CELL WALL STRUCTURAL PROTEIN 1.8-LIKE"/>
    <property type="match status" value="1"/>
</dbReference>
<evidence type="ECO:0000313" key="4">
    <source>
        <dbReference type="Proteomes" id="UP001293254"/>
    </source>
</evidence>
<dbReference type="Proteomes" id="UP001293254">
    <property type="component" value="Unassembled WGS sequence"/>
</dbReference>
<keyword evidence="1" id="KW-0479">Metal-binding</keyword>
<keyword evidence="1" id="KW-0862">Zinc</keyword>
<proteinExistence type="predicted"/>
<evidence type="ECO:0000313" key="3">
    <source>
        <dbReference type="EMBL" id="KAK4417244.1"/>
    </source>
</evidence>
<dbReference type="InterPro" id="IPR001878">
    <property type="entry name" value="Znf_CCHC"/>
</dbReference>
<protein>
    <recommendedName>
        <fullName evidence="2">CCHC-type domain-containing protein</fullName>
    </recommendedName>
</protein>
<keyword evidence="4" id="KW-1185">Reference proteome</keyword>
<name>A0AAE2CCM0_9LAMI</name>
<keyword evidence="1" id="KW-0863">Zinc-finger</keyword>
<dbReference type="InterPro" id="IPR025836">
    <property type="entry name" value="Zn_knuckle_CX2CX4HX4C"/>
</dbReference>
<dbReference type="EMBL" id="JACGWO010000010">
    <property type="protein sequence ID" value="KAK4417244.1"/>
    <property type="molecule type" value="Genomic_DNA"/>
</dbReference>
<dbReference type="Pfam" id="PF14392">
    <property type="entry name" value="zf-CCHC_4"/>
    <property type="match status" value="1"/>
</dbReference>
<dbReference type="InterPro" id="IPR040256">
    <property type="entry name" value="At4g02000-like"/>
</dbReference>
<dbReference type="GO" id="GO:0008270">
    <property type="term" value="F:zinc ion binding"/>
    <property type="evidence" value="ECO:0007669"/>
    <property type="project" value="UniProtKB-KW"/>
</dbReference>
<dbReference type="AlphaFoldDB" id="A0AAE2CCM0"/>
<organism evidence="3 4">
    <name type="scientific">Sesamum alatum</name>
    <dbReference type="NCBI Taxonomy" id="300844"/>
    <lineage>
        <taxon>Eukaryota</taxon>
        <taxon>Viridiplantae</taxon>
        <taxon>Streptophyta</taxon>
        <taxon>Embryophyta</taxon>
        <taxon>Tracheophyta</taxon>
        <taxon>Spermatophyta</taxon>
        <taxon>Magnoliopsida</taxon>
        <taxon>eudicotyledons</taxon>
        <taxon>Gunneridae</taxon>
        <taxon>Pentapetalae</taxon>
        <taxon>asterids</taxon>
        <taxon>lamiids</taxon>
        <taxon>Lamiales</taxon>
        <taxon>Pedaliaceae</taxon>
        <taxon>Sesamum</taxon>
    </lineage>
</organism>
<dbReference type="PANTHER" id="PTHR31286:SF167">
    <property type="entry name" value="OS09G0268800 PROTEIN"/>
    <property type="match status" value="1"/>
</dbReference>